<dbReference type="InterPro" id="IPR001387">
    <property type="entry name" value="Cro/C1-type_HTH"/>
</dbReference>
<dbReference type="GO" id="GO:0016301">
    <property type="term" value="F:kinase activity"/>
    <property type="evidence" value="ECO:0007669"/>
    <property type="project" value="UniProtKB-KW"/>
</dbReference>
<comment type="similarity">
    <text evidence="1">Belongs to the ROK (NagC/XylR) family.</text>
</comment>
<dbReference type="EMBL" id="AP027732">
    <property type="protein sequence ID" value="BDZ49162.1"/>
    <property type="molecule type" value="Genomic_DNA"/>
</dbReference>
<dbReference type="PANTHER" id="PTHR18964:SF149">
    <property type="entry name" value="BIFUNCTIONAL UDP-N-ACETYLGLUCOSAMINE 2-EPIMERASE_N-ACETYLMANNOSAMINE KINASE"/>
    <property type="match status" value="1"/>
</dbReference>
<organism evidence="3 4">
    <name type="scientific">Frondihabitans sucicola</name>
    <dbReference type="NCBI Taxonomy" id="1268041"/>
    <lineage>
        <taxon>Bacteria</taxon>
        <taxon>Bacillati</taxon>
        <taxon>Actinomycetota</taxon>
        <taxon>Actinomycetes</taxon>
        <taxon>Micrococcales</taxon>
        <taxon>Microbacteriaceae</taxon>
        <taxon>Frondihabitans</taxon>
    </lineage>
</organism>
<dbReference type="Gene3D" id="3.30.420.40">
    <property type="match status" value="2"/>
</dbReference>
<feature type="domain" description="HTH marR-type" evidence="2">
    <location>
        <begin position="45"/>
        <end position="90"/>
    </location>
</feature>
<evidence type="ECO:0000256" key="1">
    <source>
        <dbReference type="ARBA" id="ARBA00006479"/>
    </source>
</evidence>
<dbReference type="Pfam" id="PF00480">
    <property type="entry name" value="ROK"/>
    <property type="match status" value="1"/>
</dbReference>
<accession>A0ABN6XVU5</accession>
<dbReference type="InterPro" id="IPR000835">
    <property type="entry name" value="HTH_MarR-typ"/>
</dbReference>
<keyword evidence="3" id="KW-0418">Kinase</keyword>
<keyword evidence="4" id="KW-1185">Reference proteome</keyword>
<sequence length="444" mass="46463">MDNCGEAPGERELEIVPLGCIWTTPDGEGGGMRTGTNLPAIGGYNQAVVLDAIRRAEDGLSRVELAERTGLSAQTIGNVSRRLLDAGLVIETGKIVNGPGKPRTILQLESRGSYAVGVHIDPAVITYVVLDLRGSIVSHSRTRTPSASQPDQVVDLMARSIDHLIDDSGVDRSLVLGVGIASPGPIDADAGIVLDPPMLPRWQDVPLRAALSEATGLPVLLEKDVTAAAVAELWFSSRNGRANFAFVYYGTGFGTGLVINREAVRGASSNAGDAGHITVDAGGRVCICGRRGCVGDLITPRSLVRQAVEAGLLPLPPATEDDLLDLASIVSSLHRLAELAGSGDPAATKILHDAGRHLARAIVVIVNLLDLDEIVFGGPFWEEISGAILEVLPFAVESSEALIPKHGLRFERSAVGEDVAAVGAAVLVLDHAFSPRPSAMLISV</sequence>
<reference evidence="4" key="1">
    <citation type="journal article" date="2019" name="Int. J. Syst. Evol. Microbiol.">
        <title>The Global Catalogue of Microorganisms (GCM) 10K type strain sequencing project: providing services to taxonomists for standard genome sequencing and annotation.</title>
        <authorList>
            <consortium name="The Broad Institute Genomics Platform"/>
            <consortium name="The Broad Institute Genome Sequencing Center for Infectious Disease"/>
            <person name="Wu L."/>
            <person name="Ma J."/>
        </authorList>
    </citation>
    <scope>NUCLEOTIDE SEQUENCE [LARGE SCALE GENOMIC DNA]</scope>
    <source>
        <strain evidence="4">NBRC 108728</strain>
    </source>
</reference>
<dbReference type="Proteomes" id="UP001321486">
    <property type="component" value="Chromosome"/>
</dbReference>
<dbReference type="SUPFAM" id="SSF53067">
    <property type="entry name" value="Actin-like ATPase domain"/>
    <property type="match status" value="1"/>
</dbReference>
<dbReference type="SUPFAM" id="SSF46785">
    <property type="entry name" value="Winged helix' DNA-binding domain"/>
    <property type="match status" value="1"/>
</dbReference>
<dbReference type="InterPro" id="IPR000600">
    <property type="entry name" value="ROK"/>
</dbReference>
<dbReference type="InterPro" id="IPR036388">
    <property type="entry name" value="WH-like_DNA-bd_sf"/>
</dbReference>
<evidence type="ECO:0000313" key="3">
    <source>
        <dbReference type="EMBL" id="BDZ49162.1"/>
    </source>
</evidence>
<evidence type="ECO:0000313" key="4">
    <source>
        <dbReference type="Proteomes" id="UP001321486"/>
    </source>
</evidence>
<protein>
    <submittedName>
        <fullName evidence="3">Sugar kinase</fullName>
    </submittedName>
</protein>
<dbReference type="PANTHER" id="PTHR18964">
    <property type="entry name" value="ROK (REPRESSOR, ORF, KINASE) FAMILY"/>
    <property type="match status" value="1"/>
</dbReference>
<dbReference type="CDD" id="cd00093">
    <property type="entry name" value="HTH_XRE"/>
    <property type="match status" value="1"/>
</dbReference>
<dbReference type="InterPro" id="IPR036390">
    <property type="entry name" value="WH_DNA-bd_sf"/>
</dbReference>
<name>A0ABN6XVU5_9MICO</name>
<dbReference type="Pfam" id="PF12802">
    <property type="entry name" value="MarR_2"/>
    <property type="match status" value="1"/>
</dbReference>
<evidence type="ECO:0000259" key="2">
    <source>
        <dbReference type="Pfam" id="PF12802"/>
    </source>
</evidence>
<gene>
    <name evidence="3" type="ORF">GCM10025867_14030</name>
</gene>
<dbReference type="InterPro" id="IPR043129">
    <property type="entry name" value="ATPase_NBD"/>
</dbReference>
<proteinExistence type="inferred from homology"/>
<keyword evidence="3" id="KW-0808">Transferase</keyword>
<dbReference type="Gene3D" id="1.10.10.10">
    <property type="entry name" value="Winged helix-like DNA-binding domain superfamily/Winged helix DNA-binding domain"/>
    <property type="match status" value="1"/>
</dbReference>